<feature type="domain" description="Phosphoribosyltransferase" evidence="11">
    <location>
        <begin position="163"/>
        <end position="252"/>
    </location>
</feature>
<sequence length="305" mass="33577">MVSAVGVVITGKNYESFAEKYASLLGYDIGEIQTKIFPDGEYYVRIKKPELIHGNKVAIINTMYPRQNDSLLETLMLIDAARKAGAKHVVVIIPYLAYARQDKVFLEGEPVTASIVVKMIRMVGADALVVVDIHSVKTLEDFNGKALNVLVSDKLVEKALNILNNPVVIAPDKGALHRAKYAAEKHGLEYDYLVKRRDRITGEISIMPKELRIDGRDIVIIDDIISTGGTIASAARILQSQGARKIIVAATHGLFIGNALEKIRSAGIEKIYTANTLGITHRDPLIETIDVSEKVVSEIRHNNII</sequence>
<feature type="binding site" evidence="10">
    <location>
        <position position="134"/>
    </location>
    <ligand>
        <name>Mg(2+)</name>
        <dbReference type="ChEBI" id="CHEBI:18420"/>
        <label>1</label>
    </ligand>
</feature>
<keyword evidence="14" id="KW-1185">Reference proteome</keyword>
<evidence type="ECO:0000256" key="9">
    <source>
        <dbReference type="ARBA" id="ARBA00049535"/>
    </source>
</evidence>
<dbReference type="AlphaFoldDB" id="D7D970"/>
<proteinExistence type="inferred from homology"/>
<feature type="binding site" evidence="10">
    <location>
        <begin position="226"/>
        <end position="230"/>
    </location>
    <ligand>
        <name>D-ribose 5-phosphate</name>
        <dbReference type="ChEBI" id="CHEBI:78346"/>
    </ligand>
</feature>
<feature type="binding site" evidence="10">
    <location>
        <position position="222"/>
    </location>
    <ligand>
        <name>D-ribose 5-phosphate</name>
        <dbReference type="ChEBI" id="CHEBI:78346"/>
    </ligand>
</feature>
<protein>
    <recommendedName>
        <fullName evidence="10">Ribose-phosphate pyrophosphokinase</fullName>
        <shortName evidence="10">RPPK</shortName>
        <ecNumber evidence="10">2.7.6.1</ecNumber>
    </recommendedName>
    <alternativeName>
        <fullName evidence="10">5-phospho-D-ribosyl alpha-1-diphosphate synthase</fullName>
    </alternativeName>
    <alternativeName>
        <fullName evidence="10">Phosphoribosyl diphosphate synthase</fullName>
    </alternativeName>
    <alternativeName>
        <fullName evidence="10">Phosphoribosyl pyrophosphate synthase</fullName>
        <shortName evidence="10">P-Rib-PP synthase</shortName>
        <shortName evidence="10">PRPP synthase</shortName>
        <shortName evidence="10">PRPPase</shortName>
    </alternativeName>
</protein>
<dbReference type="GO" id="GO:0002189">
    <property type="term" value="C:ribose phosphate diphosphokinase complex"/>
    <property type="evidence" value="ECO:0007669"/>
    <property type="project" value="TreeGrafter"/>
</dbReference>
<dbReference type="PANTHER" id="PTHR10210">
    <property type="entry name" value="RIBOSE-PHOSPHATE DIPHOSPHOKINASE FAMILY MEMBER"/>
    <property type="match status" value="1"/>
</dbReference>
<evidence type="ECO:0000313" key="13">
    <source>
        <dbReference type="EMBL" id="ADI32316.1"/>
    </source>
</evidence>
<feature type="active site" evidence="10">
    <location>
        <position position="195"/>
    </location>
</feature>
<evidence type="ECO:0000259" key="11">
    <source>
        <dbReference type="Pfam" id="PF00156"/>
    </source>
</evidence>
<dbReference type="GO" id="GO:0005737">
    <property type="term" value="C:cytoplasm"/>
    <property type="evidence" value="ECO:0007669"/>
    <property type="project" value="UniProtKB-SubCell"/>
</dbReference>
<dbReference type="EMBL" id="CP002051">
    <property type="protein sequence ID" value="ADI32316.1"/>
    <property type="molecule type" value="Genomic_DNA"/>
</dbReference>
<keyword evidence="4 10" id="KW-0545">Nucleotide biosynthesis</keyword>
<dbReference type="InterPro" id="IPR037514">
    <property type="entry name" value="Rib-P_diPkinase_arc"/>
</dbReference>
<evidence type="ECO:0000313" key="14">
    <source>
        <dbReference type="Proteomes" id="UP000002573"/>
    </source>
</evidence>
<evidence type="ECO:0000256" key="10">
    <source>
        <dbReference type="HAMAP-Rule" id="MF_00583"/>
    </source>
</evidence>
<comment type="similarity">
    <text evidence="10">Belongs to the ribose-phosphate pyrophosphokinase family. Class III (archaeal) subfamily.</text>
</comment>
<comment type="cofactor">
    <cofactor evidence="10">
        <name>Mg(2+)</name>
        <dbReference type="ChEBI" id="CHEBI:18420"/>
    </cofactor>
    <text evidence="10">Binds 2 Mg(2+) ions per subunit.</text>
</comment>
<name>D7D970_STAHD</name>
<comment type="catalytic activity">
    <reaction evidence="9 10">
        <text>D-ribose 5-phosphate + ATP = 5-phospho-alpha-D-ribose 1-diphosphate + AMP + H(+)</text>
        <dbReference type="Rhea" id="RHEA:15609"/>
        <dbReference type="ChEBI" id="CHEBI:15378"/>
        <dbReference type="ChEBI" id="CHEBI:30616"/>
        <dbReference type="ChEBI" id="CHEBI:58017"/>
        <dbReference type="ChEBI" id="CHEBI:78346"/>
        <dbReference type="ChEBI" id="CHEBI:456215"/>
        <dbReference type="EC" id="2.7.6.1"/>
    </reaction>
</comment>
<dbReference type="STRING" id="591019.Shell_1217"/>
<dbReference type="HAMAP" id="MF_00583_A">
    <property type="entry name" value="RibP_PPkinase_A"/>
    <property type="match status" value="1"/>
</dbReference>
<dbReference type="SUPFAM" id="SSF53271">
    <property type="entry name" value="PRTase-like"/>
    <property type="match status" value="2"/>
</dbReference>
<reference evidence="14" key="1">
    <citation type="submission" date="2010-05" db="EMBL/GenBank/DDBJ databases">
        <title>Complete sequence of Staphylothermus hellenicus DSM 12710.</title>
        <authorList>
            <consortium name="US DOE Joint Genome Institute"/>
            <person name="Lucas S."/>
            <person name="Copeland A."/>
            <person name="Lapidus A."/>
            <person name="Cheng J.-F."/>
            <person name="Bruce D."/>
            <person name="Goodwin L."/>
            <person name="Pitluck S."/>
            <person name="Davenport K."/>
            <person name="Detter J.C."/>
            <person name="Han C."/>
            <person name="Tapia R."/>
            <person name="Larimer F."/>
            <person name="Land M."/>
            <person name="Hauser L."/>
            <person name="Kyrpides N."/>
            <person name="Mikhailova N."/>
            <person name="Anderson I.J."/>
            <person name="Woyke T."/>
        </authorList>
    </citation>
    <scope>NUCLEOTIDE SEQUENCE [LARGE SCALE GENOMIC DNA]</scope>
    <source>
        <strain evidence="14">DSM 12710 / JCM 10830 / BK20S6-10-b1 / P8</strain>
    </source>
</reference>
<evidence type="ECO:0000256" key="3">
    <source>
        <dbReference type="ARBA" id="ARBA00022723"/>
    </source>
</evidence>
<dbReference type="FunFam" id="3.40.50.2020:FF:000007">
    <property type="entry name" value="Ribose-phosphate pyrophosphokinase"/>
    <property type="match status" value="1"/>
</dbReference>
<dbReference type="Proteomes" id="UP000002573">
    <property type="component" value="Chromosome"/>
</dbReference>
<keyword evidence="8 10" id="KW-0460">Magnesium</keyword>
<evidence type="ECO:0000256" key="8">
    <source>
        <dbReference type="ARBA" id="ARBA00022842"/>
    </source>
</evidence>
<dbReference type="InterPro" id="IPR000836">
    <property type="entry name" value="PRTase_dom"/>
</dbReference>
<dbReference type="GO" id="GO:0000287">
    <property type="term" value="F:magnesium ion binding"/>
    <property type="evidence" value="ECO:0007669"/>
    <property type="project" value="UniProtKB-UniRule"/>
</dbReference>
<feature type="binding site" evidence="10">
    <location>
        <begin position="39"/>
        <end position="41"/>
    </location>
    <ligand>
        <name>ATP</name>
        <dbReference type="ChEBI" id="CHEBI:30616"/>
    </ligand>
</feature>
<keyword evidence="7 10" id="KW-0067">ATP-binding</keyword>
<dbReference type="CDD" id="cd06223">
    <property type="entry name" value="PRTases_typeI"/>
    <property type="match status" value="1"/>
</dbReference>
<evidence type="ECO:0000259" key="12">
    <source>
        <dbReference type="Pfam" id="PF13793"/>
    </source>
</evidence>
<dbReference type="GO" id="GO:0016301">
    <property type="term" value="F:kinase activity"/>
    <property type="evidence" value="ECO:0007669"/>
    <property type="project" value="UniProtKB-KW"/>
</dbReference>
<dbReference type="RefSeq" id="WP_013143514.1">
    <property type="nucleotide sequence ID" value="NC_014205.1"/>
</dbReference>
<feature type="domain" description="Ribose-phosphate pyrophosphokinase N-terminal" evidence="12">
    <location>
        <begin position="8"/>
        <end position="124"/>
    </location>
</feature>
<dbReference type="GO" id="GO:0006164">
    <property type="term" value="P:purine nucleotide biosynthetic process"/>
    <property type="evidence" value="ECO:0007669"/>
    <property type="project" value="TreeGrafter"/>
</dbReference>
<keyword evidence="5 10" id="KW-0547">Nucleotide-binding</keyword>
<feature type="binding site" evidence="10">
    <location>
        <position position="172"/>
    </location>
    <ligand>
        <name>Mg(2+)</name>
        <dbReference type="ChEBI" id="CHEBI:18420"/>
        <label>2</label>
    </ligand>
</feature>
<feature type="binding site" evidence="10">
    <location>
        <position position="197"/>
    </location>
    <ligand>
        <name>D-ribose 5-phosphate</name>
        <dbReference type="ChEBI" id="CHEBI:78346"/>
    </ligand>
</feature>
<dbReference type="NCBIfam" id="TIGR01251">
    <property type="entry name" value="ribP_PPkin"/>
    <property type="match status" value="1"/>
</dbReference>
<keyword evidence="6 10" id="KW-0418">Kinase</keyword>
<accession>D7D970</accession>
<keyword evidence="2 10" id="KW-0808">Transferase</keyword>
<evidence type="ECO:0000256" key="6">
    <source>
        <dbReference type="ARBA" id="ARBA00022777"/>
    </source>
</evidence>
<gene>
    <name evidence="10" type="primary">prs</name>
    <name evidence="13" type="ordered locus">Shell_1217</name>
</gene>
<dbReference type="InterPro" id="IPR005946">
    <property type="entry name" value="Rib-P_diPkinase"/>
</dbReference>
<dbReference type="Pfam" id="PF13793">
    <property type="entry name" value="Pribosyltran_N"/>
    <property type="match status" value="1"/>
</dbReference>
<comment type="subcellular location">
    <subcellularLocation>
        <location evidence="10">Cytoplasm</location>
    </subcellularLocation>
</comment>
<dbReference type="Gene3D" id="3.40.50.2020">
    <property type="match status" value="2"/>
</dbReference>
<evidence type="ECO:0000256" key="5">
    <source>
        <dbReference type="ARBA" id="ARBA00022741"/>
    </source>
</evidence>
<dbReference type="EC" id="2.7.6.1" evidence="10"/>
<evidence type="ECO:0000256" key="2">
    <source>
        <dbReference type="ARBA" id="ARBA00022679"/>
    </source>
</evidence>
<dbReference type="Pfam" id="PF00156">
    <property type="entry name" value="Pribosyltran"/>
    <property type="match status" value="1"/>
</dbReference>
<dbReference type="UniPathway" id="UPA00087">
    <property type="reaction ID" value="UER00172"/>
</dbReference>
<dbReference type="GO" id="GO:0005524">
    <property type="term" value="F:ATP binding"/>
    <property type="evidence" value="ECO:0007669"/>
    <property type="project" value="UniProtKB-KW"/>
</dbReference>
<keyword evidence="3 10" id="KW-0479">Metal-binding</keyword>
<dbReference type="SMART" id="SM01400">
    <property type="entry name" value="Pribosyltran_N"/>
    <property type="match status" value="1"/>
</dbReference>
<organism evidence="13 14">
    <name type="scientific">Staphylothermus hellenicus (strain DSM 12710 / JCM 10830 / BK20S6-10-b1 / P8)</name>
    <dbReference type="NCBI Taxonomy" id="591019"/>
    <lineage>
        <taxon>Archaea</taxon>
        <taxon>Thermoproteota</taxon>
        <taxon>Thermoprotei</taxon>
        <taxon>Desulfurococcales</taxon>
        <taxon>Desulfurococcaceae</taxon>
        <taxon>Staphylothermus</taxon>
    </lineage>
</organism>
<evidence type="ECO:0000256" key="7">
    <source>
        <dbReference type="ARBA" id="ARBA00022840"/>
    </source>
</evidence>
<evidence type="ECO:0000256" key="1">
    <source>
        <dbReference type="ARBA" id="ARBA00022490"/>
    </source>
</evidence>
<comment type="pathway">
    <text evidence="10">Metabolic intermediate biosynthesis; 5-phospho-alpha-D-ribose 1-diphosphate biosynthesis; 5-phospho-alpha-D-ribose 1-diphosphate from D-ribose 5-phosphate (route I): step 1/1.</text>
</comment>
<feature type="binding site" evidence="10">
    <location>
        <begin position="100"/>
        <end position="101"/>
    </location>
    <ligand>
        <name>ATP</name>
        <dbReference type="ChEBI" id="CHEBI:30616"/>
    </ligand>
</feature>
<dbReference type="HOGENOM" id="CLU_033546_2_2_2"/>
<dbReference type="eggNOG" id="arCOG00067">
    <property type="taxonomic scope" value="Archaea"/>
</dbReference>
<dbReference type="GeneID" id="9234506"/>
<dbReference type="InterPro" id="IPR029057">
    <property type="entry name" value="PRTase-like"/>
</dbReference>
<evidence type="ECO:0000256" key="4">
    <source>
        <dbReference type="ARBA" id="ARBA00022727"/>
    </source>
</evidence>
<reference evidence="13 14" key="2">
    <citation type="journal article" date="2011" name="Stand. Genomic Sci.">
        <title>Complete genome sequence of Staphylothermus hellenicus P8.</title>
        <authorList>
            <person name="Anderson I."/>
            <person name="Wirth R."/>
            <person name="Lucas S."/>
            <person name="Copeland A."/>
            <person name="Lapidus A."/>
            <person name="Cheng J.F."/>
            <person name="Goodwin L."/>
            <person name="Pitluck S."/>
            <person name="Davenport K."/>
            <person name="Detter J.C."/>
            <person name="Han C."/>
            <person name="Tapia R."/>
            <person name="Land M."/>
            <person name="Hauser L."/>
            <person name="Pati A."/>
            <person name="Mikhailova N."/>
            <person name="Woyke T."/>
            <person name="Klenk H.P."/>
            <person name="Kyrpides N."/>
            <person name="Ivanova N."/>
        </authorList>
    </citation>
    <scope>NUCLEOTIDE SEQUENCE [LARGE SCALE GENOMIC DNA]</scope>
    <source>
        <strain evidence="14">DSM 12710 / JCM 10830 / BK20S6-10-b1 / P8</strain>
    </source>
</reference>
<dbReference type="PANTHER" id="PTHR10210:SF32">
    <property type="entry name" value="RIBOSE-PHOSPHATE PYROPHOSPHOKINASE 2"/>
    <property type="match status" value="1"/>
</dbReference>
<comment type="function">
    <text evidence="10">Involved in the biosynthesis of the central metabolite phospho-alpha-D-ribosyl-1-pyrophosphate (PRPP) via the transfer of pyrophosphoryl group from ATP to 1-hydroxyl of ribose-5-phosphate (Rib-5-P).</text>
</comment>
<keyword evidence="1 10" id="KW-0963">Cytoplasm</keyword>
<dbReference type="KEGG" id="shc:Shell_1217"/>
<dbReference type="GO" id="GO:0004749">
    <property type="term" value="F:ribose phosphate diphosphokinase activity"/>
    <property type="evidence" value="ECO:0007669"/>
    <property type="project" value="UniProtKB-UniRule"/>
</dbReference>
<dbReference type="GO" id="GO:0006015">
    <property type="term" value="P:5-phosphoribose 1-diphosphate biosynthetic process"/>
    <property type="evidence" value="ECO:0007669"/>
    <property type="project" value="UniProtKB-UniRule"/>
</dbReference>
<dbReference type="InterPro" id="IPR029099">
    <property type="entry name" value="Pribosyltran_N"/>
</dbReference>